<keyword evidence="3" id="KW-1185">Reference proteome</keyword>
<evidence type="ECO:0000256" key="1">
    <source>
        <dbReference type="SAM" id="MobiDB-lite"/>
    </source>
</evidence>
<dbReference type="EMBL" id="JARVCO010000002">
    <property type="protein sequence ID" value="MDZ8117083.1"/>
    <property type="molecule type" value="Genomic_DNA"/>
</dbReference>
<sequence length="85" mass="9287">MEVAVVITPKLQDLVARIASTLQGSATARTEGGLESINHTDKPLRKAETDNQKAQCRSTALIKTMEIRDSRIRGGKPVTRISIEN</sequence>
<accession>A0ABU5MSA9</accession>
<reference evidence="2 3" key="1">
    <citation type="journal article" date="2024" name="Appl. Environ. Microbiol.">
        <title>Pontiella agarivorans sp. nov., a novel marine anaerobic bacterium capable of degrading macroalgal polysaccharides and fixing nitrogen.</title>
        <authorList>
            <person name="Liu N."/>
            <person name="Kivenson V."/>
            <person name="Peng X."/>
            <person name="Cui Z."/>
            <person name="Lankiewicz T.S."/>
            <person name="Gosselin K.M."/>
            <person name="English C.J."/>
            <person name="Blair E.M."/>
            <person name="O'Malley M.A."/>
            <person name="Valentine D.L."/>
        </authorList>
    </citation>
    <scope>NUCLEOTIDE SEQUENCE [LARGE SCALE GENOMIC DNA]</scope>
    <source>
        <strain evidence="2 3">NLcol2</strain>
    </source>
</reference>
<dbReference type="RefSeq" id="WP_322606888.1">
    <property type="nucleotide sequence ID" value="NZ_JARVCO010000002.1"/>
</dbReference>
<evidence type="ECO:0000313" key="2">
    <source>
        <dbReference type="EMBL" id="MDZ8117083.1"/>
    </source>
</evidence>
<dbReference type="Proteomes" id="UP001290861">
    <property type="component" value="Unassembled WGS sequence"/>
</dbReference>
<comment type="caution">
    <text evidence="2">The sequence shown here is derived from an EMBL/GenBank/DDBJ whole genome shotgun (WGS) entry which is preliminary data.</text>
</comment>
<proteinExistence type="predicted"/>
<feature type="region of interest" description="Disordered" evidence="1">
    <location>
        <begin position="27"/>
        <end position="55"/>
    </location>
</feature>
<feature type="compositionally biased region" description="Basic and acidic residues" evidence="1">
    <location>
        <begin position="38"/>
        <end position="51"/>
    </location>
</feature>
<name>A0ABU5MSA9_9BACT</name>
<gene>
    <name evidence="2" type="ORF">P9H32_00460</name>
</gene>
<evidence type="ECO:0000313" key="3">
    <source>
        <dbReference type="Proteomes" id="UP001290861"/>
    </source>
</evidence>
<protein>
    <submittedName>
        <fullName evidence="2">Uncharacterized protein</fullName>
    </submittedName>
</protein>
<organism evidence="2 3">
    <name type="scientific">Pontiella agarivorans</name>
    <dbReference type="NCBI Taxonomy" id="3038953"/>
    <lineage>
        <taxon>Bacteria</taxon>
        <taxon>Pseudomonadati</taxon>
        <taxon>Kiritimatiellota</taxon>
        <taxon>Kiritimatiellia</taxon>
        <taxon>Kiritimatiellales</taxon>
        <taxon>Pontiellaceae</taxon>
        <taxon>Pontiella</taxon>
    </lineage>
</organism>